<name>A0A833W056_9HYME</name>
<accession>A0A833W056</accession>
<dbReference type="EMBL" id="WNWW01000157">
    <property type="protein sequence ID" value="KAF3429550.1"/>
    <property type="molecule type" value="Genomic_DNA"/>
</dbReference>
<dbReference type="PANTHER" id="PTHR37970:SF1">
    <property type="entry name" value="SERINE-RICH ADHESIN FOR PLATELETS"/>
    <property type="match status" value="1"/>
</dbReference>
<protein>
    <submittedName>
        <fullName evidence="1">Uncharacterized protein</fullName>
    </submittedName>
</protein>
<comment type="caution">
    <text evidence="1">The sequence shown here is derived from an EMBL/GenBank/DDBJ whole genome shotgun (WGS) entry which is preliminary data.</text>
</comment>
<evidence type="ECO:0000313" key="1">
    <source>
        <dbReference type="EMBL" id="KAF3429550.1"/>
    </source>
</evidence>
<reference evidence="1" key="1">
    <citation type="submission" date="2019-11" db="EMBL/GenBank/DDBJ databases">
        <title>The nuclear and mitochondrial genomes of Frieseomelitta varia - a highly eusocial stingless bee (Meliponini) with a permanently sterile worker caste.</title>
        <authorList>
            <person name="Freitas F.C.P."/>
            <person name="Lourenco A.P."/>
            <person name="Nunes F.M.F."/>
            <person name="Paschoal A.R."/>
            <person name="Abreu F.C.P."/>
            <person name="Barbin F.O."/>
            <person name="Bataglia L."/>
            <person name="Cardoso-Junior C.A.M."/>
            <person name="Cervoni M.S."/>
            <person name="Silva S.R."/>
            <person name="Dalarmi F."/>
            <person name="Del Lama M.A."/>
            <person name="Depintor T.S."/>
            <person name="Ferreira K.M."/>
            <person name="Goria P.S."/>
            <person name="Jaskot M.C."/>
            <person name="Lago D.C."/>
            <person name="Luna-Lucena D."/>
            <person name="Moda L.M."/>
            <person name="Nascimento L."/>
            <person name="Pedrino M."/>
            <person name="Rabico F.O."/>
            <person name="Sanches F.C."/>
            <person name="Santos D.E."/>
            <person name="Santos C.G."/>
            <person name="Vieira J."/>
            <person name="Lopes T.F."/>
            <person name="Barchuk A.R."/>
            <person name="Hartfelder K."/>
            <person name="Simoes Z.L.P."/>
            <person name="Bitondi M.M.G."/>
            <person name="Pinheiro D.G."/>
        </authorList>
    </citation>
    <scope>NUCLEOTIDE SEQUENCE</scope>
    <source>
        <strain evidence="1">USP_RPSP 00005682</strain>
        <tissue evidence="1">Whole individual</tissue>
    </source>
</reference>
<dbReference type="PANTHER" id="PTHR37970">
    <property type="entry name" value="PROTEIN CBG08587"/>
    <property type="match status" value="1"/>
</dbReference>
<sequence>MYANNMHGDIHFLLQLNQTPQTPAGLRALKNTNPRLSHFGIDANTSITVGRRIFCSATWNELNVTLCVAFDLATHVSRKEFYLAPVIEFIDSPPKEITDRACPHGNKQLEGTCTFHLLSLAINVLRQIFRVSVTLTIVKNCETEKFIPISATISVLPRLQASTIQLFGASIRDLHDEGTIREASFVLLQFVTALKSLQARGIEESASSLNNVVLCREDKDAYYRLYLLQGLNVETNEEREEERVSLCQCALVALQQLNLVSRLPLIRELLVREKAVTLSQKERATCYNILNNHIKIHMFRDEHVHLYRYSGKIADAKEKNRNVLRQIFRVISSG</sequence>
<keyword evidence="2" id="KW-1185">Reference proteome</keyword>
<organism evidence="1 2">
    <name type="scientific">Frieseomelitta varia</name>
    <dbReference type="NCBI Taxonomy" id="561572"/>
    <lineage>
        <taxon>Eukaryota</taxon>
        <taxon>Metazoa</taxon>
        <taxon>Ecdysozoa</taxon>
        <taxon>Arthropoda</taxon>
        <taxon>Hexapoda</taxon>
        <taxon>Insecta</taxon>
        <taxon>Pterygota</taxon>
        <taxon>Neoptera</taxon>
        <taxon>Endopterygota</taxon>
        <taxon>Hymenoptera</taxon>
        <taxon>Apocrita</taxon>
        <taxon>Aculeata</taxon>
        <taxon>Apoidea</taxon>
        <taxon>Anthophila</taxon>
        <taxon>Apidae</taxon>
        <taxon>Frieseomelitta</taxon>
    </lineage>
</organism>
<dbReference type="AlphaFoldDB" id="A0A833W056"/>
<dbReference type="Proteomes" id="UP000655588">
    <property type="component" value="Unassembled WGS sequence"/>
</dbReference>
<evidence type="ECO:0000313" key="2">
    <source>
        <dbReference type="Proteomes" id="UP000655588"/>
    </source>
</evidence>
<proteinExistence type="predicted"/>
<gene>
    <name evidence="1" type="ORF">E2986_12972</name>
</gene>